<dbReference type="InterPro" id="IPR004046">
    <property type="entry name" value="GST_C"/>
</dbReference>
<dbReference type="PANTHER" id="PTHR11571">
    <property type="entry name" value="GLUTATHIONE S-TRANSFERASE"/>
    <property type="match status" value="1"/>
</dbReference>
<dbReference type="EMBL" id="BTSY01000004">
    <property type="protein sequence ID" value="GMT26246.1"/>
    <property type="molecule type" value="Genomic_DNA"/>
</dbReference>
<dbReference type="InterPro" id="IPR050213">
    <property type="entry name" value="GST_superfamily"/>
</dbReference>
<keyword evidence="2" id="KW-0808">Transferase</keyword>
<dbReference type="SFLD" id="SFLDG01205">
    <property type="entry name" value="AMPS.1"/>
    <property type="match status" value="1"/>
</dbReference>
<dbReference type="Pfam" id="PF14497">
    <property type="entry name" value="GST_C_3"/>
    <property type="match status" value="1"/>
</dbReference>
<dbReference type="Gene3D" id="1.20.1050.10">
    <property type="match status" value="1"/>
</dbReference>
<dbReference type="SFLD" id="SFLDG00363">
    <property type="entry name" value="AMPS_(cytGST):_Alpha-__Mu-__Pi"/>
    <property type="match status" value="1"/>
</dbReference>
<feature type="domain" description="GST C-terminal" evidence="4">
    <location>
        <begin position="89"/>
        <end position="215"/>
    </location>
</feature>
<accession>A0AAV5W361</accession>
<dbReference type="GO" id="GO:0006749">
    <property type="term" value="P:glutathione metabolic process"/>
    <property type="evidence" value="ECO:0007669"/>
    <property type="project" value="TreeGrafter"/>
</dbReference>
<comment type="caution">
    <text evidence="5">The sequence shown here is derived from an EMBL/GenBank/DDBJ whole genome shotgun (WGS) entry which is preliminary data.</text>
</comment>
<dbReference type="SUPFAM" id="SSF52833">
    <property type="entry name" value="Thioredoxin-like"/>
    <property type="match status" value="1"/>
</dbReference>
<dbReference type="InterPro" id="IPR004045">
    <property type="entry name" value="Glutathione_S-Trfase_N"/>
</dbReference>
<dbReference type="InterPro" id="IPR036249">
    <property type="entry name" value="Thioredoxin-like_sf"/>
</dbReference>
<dbReference type="Pfam" id="PF02798">
    <property type="entry name" value="GST_N"/>
    <property type="match status" value="1"/>
</dbReference>
<sequence length="216" mass="25603">MVKPRSFKLIYFDVQWRCEPIRILFRYFGQEFEDQRITNDEWQQMKPGAPFEQLPLLEIDGGKKTLSESLSIMRYLSKTLGPEGFIGRTKTDSAKVDMFAYACNDLYIPIYFYQQAKSGQEQMISADGAKIQFELSAQRFLRCMEKALKSHRQKYLVQYITWADILVMYIIFMVEQADESLIDPEQYPLLLQHYKRMRELEEIKDYVAEQLPSKIL</sequence>
<dbReference type="AlphaFoldDB" id="A0AAV5W361"/>
<dbReference type="Gene3D" id="3.40.30.10">
    <property type="entry name" value="Glutaredoxin"/>
    <property type="match status" value="1"/>
</dbReference>
<dbReference type="PANTHER" id="PTHR11571:SF150">
    <property type="entry name" value="GLUTATHIONE S-TRANSFERASE"/>
    <property type="match status" value="1"/>
</dbReference>
<dbReference type="FunFam" id="1.20.1050.10:FF:000005">
    <property type="entry name" value="Glutathione S-transferase A1"/>
    <property type="match status" value="1"/>
</dbReference>
<dbReference type="SUPFAM" id="SSF47616">
    <property type="entry name" value="GST C-terminal domain-like"/>
    <property type="match status" value="1"/>
</dbReference>
<protein>
    <recommendedName>
        <fullName evidence="7">Glutathione S-transferase</fullName>
    </recommendedName>
</protein>
<gene>
    <name evidence="5" type="ORF">PFISCL1PPCAC_17543</name>
</gene>
<reference evidence="5" key="1">
    <citation type="submission" date="2023-10" db="EMBL/GenBank/DDBJ databases">
        <title>Genome assembly of Pristionchus species.</title>
        <authorList>
            <person name="Yoshida K."/>
            <person name="Sommer R.J."/>
        </authorList>
    </citation>
    <scope>NUCLEOTIDE SEQUENCE</scope>
    <source>
        <strain evidence="5">RS5133</strain>
    </source>
</reference>
<dbReference type="PROSITE" id="PS50405">
    <property type="entry name" value="GST_CTER"/>
    <property type="match status" value="1"/>
</dbReference>
<dbReference type="InterPro" id="IPR010987">
    <property type="entry name" value="Glutathione-S-Trfase_C-like"/>
</dbReference>
<evidence type="ECO:0000259" key="4">
    <source>
        <dbReference type="PROSITE" id="PS50405"/>
    </source>
</evidence>
<evidence type="ECO:0000313" key="6">
    <source>
        <dbReference type="Proteomes" id="UP001432322"/>
    </source>
</evidence>
<evidence type="ECO:0000256" key="2">
    <source>
        <dbReference type="ARBA" id="ARBA00022679"/>
    </source>
</evidence>
<feature type="domain" description="GST N-terminal" evidence="3">
    <location>
        <begin position="5"/>
        <end position="84"/>
    </location>
</feature>
<dbReference type="InterPro" id="IPR040079">
    <property type="entry name" value="Glutathione_S-Trfase"/>
</dbReference>
<evidence type="ECO:0000313" key="5">
    <source>
        <dbReference type="EMBL" id="GMT26246.1"/>
    </source>
</evidence>
<dbReference type="SFLD" id="SFLDS00019">
    <property type="entry name" value="Glutathione_Transferase_(cytos"/>
    <property type="match status" value="1"/>
</dbReference>
<dbReference type="PROSITE" id="PS50404">
    <property type="entry name" value="GST_NTER"/>
    <property type="match status" value="1"/>
</dbReference>
<dbReference type="Proteomes" id="UP001432322">
    <property type="component" value="Unassembled WGS sequence"/>
</dbReference>
<dbReference type="FunFam" id="3.40.30.10:FF:000497">
    <property type="entry name" value="Glutathione S-Transferase"/>
    <property type="match status" value="1"/>
</dbReference>
<evidence type="ECO:0008006" key="7">
    <source>
        <dbReference type="Google" id="ProtNLM"/>
    </source>
</evidence>
<dbReference type="InterPro" id="IPR036282">
    <property type="entry name" value="Glutathione-S-Trfase_C_sf"/>
</dbReference>
<feature type="non-terminal residue" evidence="5">
    <location>
        <position position="216"/>
    </location>
</feature>
<evidence type="ECO:0000259" key="3">
    <source>
        <dbReference type="PROSITE" id="PS50404"/>
    </source>
</evidence>
<comment type="similarity">
    <text evidence="1">Belongs to the GST superfamily. Alpha family.</text>
</comment>
<keyword evidence="6" id="KW-1185">Reference proteome</keyword>
<proteinExistence type="inferred from homology"/>
<organism evidence="5 6">
    <name type="scientific">Pristionchus fissidentatus</name>
    <dbReference type="NCBI Taxonomy" id="1538716"/>
    <lineage>
        <taxon>Eukaryota</taxon>
        <taxon>Metazoa</taxon>
        <taxon>Ecdysozoa</taxon>
        <taxon>Nematoda</taxon>
        <taxon>Chromadorea</taxon>
        <taxon>Rhabditida</taxon>
        <taxon>Rhabditina</taxon>
        <taxon>Diplogasteromorpha</taxon>
        <taxon>Diplogasteroidea</taxon>
        <taxon>Neodiplogasteridae</taxon>
        <taxon>Pristionchus</taxon>
    </lineage>
</organism>
<name>A0AAV5W361_9BILA</name>
<evidence type="ECO:0000256" key="1">
    <source>
        <dbReference type="ARBA" id="ARBA00011055"/>
    </source>
</evidence>
<dbReference type="CDD" id="cd03039">
    <property type="entry name" value="GST_N_Sigma_like"/>
    <property type="match status" value="1"/>
</dbReference>
<dbReference type="GO" id="GO:0004364">
    <property type="term" value="F:glutathione transferase activity"/>
    <property type="evidence" value="ECO:0007669"/>
    <property type="project" value="TreeGrafter"/>
</dbReference>